<feature type="transmembrane region" description="Helical" evidence="2">
    <location>
        <begin position="139"/>
        <end position="159"/>
    </location>
</feature>
<dbReference type="EMBL" id="KQ947424">
    <property type="protein sequence ID" value="KUJ12276.1"/>
    <property type="molecule type" value="Genomic_DNA"/>
</dbReference>
<feature type="region of interest" description="Disordered" evidence="1">
    <location>
        <begin position="301"/>
        <end position="333"/>
    </location>
</feature>
<gene>
    <name evidence="3" type="ORF">LY89DRAFT_204398</name>
</gene>
<feature type="compositionally biased region" description="Basic and acidic residues" evidence="1">
    <location>
        <begin position="316"/>
        <end position="327"/>
    </location>
</feature>
<dbReference type="GeneID" id="28815534"/>
<dbReference type="AlphaFoldDB" id="A0A194WWC3"/>
<organism evidence="3 4">
    <name type="scientific">Mollisia scopiformis</name>
    <name type="common">Conifer needle endophyte fungus</name>
    <name type="synonym">Phialocephala scopiformis</name>
    <dbReference type="NCBI Taxonomy" id="149040"/>
    <lineage>
        <taxon>Eukaryota</taxon>
        <taxon>Fungi</taxon>
        <taxon>Dikarya</taxon>
        <taxon>Ascomycota</taxon>
        <taxon>Pezizomycotina</taxon>
        <taxon>Leotiomycetes</taxon>
        <taxon>Helotiales</taxon>
        <taxon>Mollisiaceae</taxon>
        <taxon>Mollisia</taxon>
    </lineage>
</organism>
<evidence type="ECO:0000256" key="2">
    <source>
        <dbReference type="SAM" id="Phobius"/>
    </source>
</evidence>
<dbReference type="RefSeq" id="XP_018066631.1">
    <property type="nucleotide sequence ID" value="XM_018205808.1"/>
</dbReference>
<reference evidence="3 4" key="1">
    <citation type="submission" date="2015-10" db="EMBL/GenBank/DDBJ databases">
        <title>Full genome of DAOMC 229536 Phialocephala scopiformis, a fungal endophyte of spruce producing the potent anti-insectan compound rugulosin.</title>
        <authorList>
            <consortium name="DOE Joint Genome Institute"/>
            <person name="Walker A.K."/>
            <person name="Frasz S.L."/>
            <person name="Seifert K.A."/>
            <person name="Miller J.D."/>
            <person name="Mondo S.J."/>
            <person name="Labutti K."/>
            <person name="Lipzen A."/>
            <person name="Dockter R."/>
            <person name="Kennedy M."/>
            <person name="Grigoriev I.V."/>
            <person name="Spatafora J.W."/>
        </authorList>
    </citation>
    <scope>NUCLEOTIDE SEQUENCE [LARGE SCALE GENOMIC DNA]</scope>
    <source>
        <strain evidence="3 4">CBS 120377</strain>
    </source>
</reference>
<keyword evidence="2" id="KW-1133">Transmembrane helix</keyword>
<keyword evidence="2" id="KW-0472">Membrane</keyword>
<evidence type="ECO:0000256" key="1">
    <source>
        <dbReference type="SAM" id="MobiDB-lite"/>
    </source>
</evidence>
<accession>A0A194WWC3</accession>
<keyword evidence="2" id="KW-0812">Transmembrane</keyword>
<keyword evidence="4" id="KW-1185">Reference proteome</keyword>
<feature type="transmembrane region" description="Helical" evidence="2">
    <location>
        <begin position="171"/>
        <end position="193"/>
    </location>
</feature>
<sequence length="333" mass="37610">MKVNLPQGGCGLDWTVGNSRRLPPSGSLHDPAHLKCKHTREAADAGRCFSCCLFLKRDRTLITWFASHDSVPLCPCEDWAWTRQDRVESAVDMGLRWLFSSWVSEEEDKCKETSVRPLAYQRFGVSSCQEHWKGETLRCTLFFIASAMVPYAVVDSVIAPSHASSLLSYSFSAAGVVCQTAVVVVVVVVVRLFRHGARIMLKLLLLVLLKFLLASCSLPPRSHFTRLGRTWRDKLLPSTVTPRSPLVDHFQGTNERYFRTEYCMESDTPYEYVIAAENYQYDPAPPLLPYAYLVFPPEPEEAPAHRTPPSGWNNADRLRDSIAKMEMHPSTPD</sequence>
<dbReference type="InParanoid" id="A0A194WWC3"/>
<dbReference type="KEGG" id="psco:LY89DRAFT_204398"/>
<evidence type="ECO:0000313" key="3">
    <source>
        <dbReference type="EMBL" id="KUJ12276.1"/>
    </source>
</evidence>
<name>A0A194WWC3_MOLSC</name>
<evidence type="ECO:0000313" key="4">
    <source>
        <dbReference type="Proteomes" id="UP000070700"/>
    </source>
</evidence>
<protein>
    <submittedName>
        <fullName evidence="3">Uncharacterized protein</fullName>
    </submittedName>
</protein>
<proteinExistence type="predicted"/>
<dbReference type="Proteomes" id="UP000070700">
    <property type="component" value="Unassembled WGS sequence"/>
</dbReference>